<dbReference type="InterPro" id="IPR015421">
    <property type="entry name" value="PyrdxlP-dep_Trfase_major"/>
</dbReference>
<feature type="domain" description="Aminotransferase class I/classII large" evidence="5">
    <location>
        <begin position="18"/>
        <end position="114"/>
    </location>
</feature>
<keyword evidence="4" id="KW-0012">Acyltransferase</keyword>
<evidence type="ECO:0000313" key="6">
    <source>
        <dbReference type="EMBL" id="KAF6494993.1"/>
    </source>
</evidence>
<protein>
    <submittedName>
        <fullName evidence="6">Glycine C-acetyltransferase</fullName>
    </submittedName>
</protein>
<reference evidence="6 7" key="1">
    <citation type="journal article" date="2020" name="Nature">
        <title>Six reference-quality genomes reveal evolution of bat adaptations.</title>
        <authorList>
            <person name="Jebb D."/>
            <person name="Huang Z."/>
            <person name="Pippel M."/>
            <person name="Hughes G.M."/>
            <person name="Lavrichenko K."/>
            <person name="Devanna P."/>
            <person name="Winkler S."/>
            <person name="Jermiin L.S."/>
            <person name="Skirmuntt E.C."/>
            <person name="Katzourakis A."/>
            <person name="Burkitt-Gray L."/>
            <person name="Ray D.A."/>
            <person name="Sullivan K.A.M."/>
            <person name="Roscito J.G."/>
            <person name="Kirilenko B.M."/>
            <person name="Davalos L.M."/>
            <person name="Corthals A.P."/>
            <person name="Power M.L."/>
            <person name="Jones G."/>
            <person name="Ransome R.D."/>
            <person name="Dechmann D.K.N."/>
            <person name="Locatelli A.G."/>
            <person name="Puechmaille S.J."/>
            <person name="Fedrigo O."/>
            <person name="Jarvis E.D."/>
            <person name="Hiller M."/>
            <person name="Vernes S.C."/>
            <person name="Myers E.W."/>
            <person name="Teeling E.C."/>
        </authorList>
    </citation>
    <scope>NUCLEOTIDE SEQUENCE [LARGE SCALE GENOMIC DNA]</scope>
    <source>
        <strain evidence="6">MRouAeg1</strain>
        <tissue evidence="6">Muscle</tissue>
    </source>
</reference>
<evidence type="ECO:0000256" key="2">
    <source>
        <dbReference type="ARBA" id="ARBA00008392"/>
    </source>
</evidence>
<sequence length="147" mass="16129">MGVVPGRASGSLRRVRGRASTWTASPESIHKDLEEKIAHIHQQKDAILYPSCFDANAGLFEALLTPEDTILSDELNHASIINGIHLCKTHKYRYLHLDMADLEARLQEAQAGQCRGFQGQIGLILSLLPGEGRLGEAKSIMTNSLQV</sequence>
<accession>A0A7J8JDN7</accession>
<keyword evidence="7" id="KW-1185">Reference proteome</keyword>
<dbReference type="EMBL" id="JACASE010000002">
    <property type="protein sequence ID" value="KAF6494993.1"/>
    <property type="molecule type" value="Genomic_DNA"/>
</dbReference>
<dbReference type="Proteomes" id="UP000593571">
    <property type="component" value="Unassembled WGS sequence"/>
</dbReference>
<comment type="cofactor">
    <cofactor evidence="1">
        <name>pyridoxal 5'-phosphate</name>
        <dbReference type="ChEBI" id="CHEBI:597326"/>
    </cofactor>
</comment>
<comment type="similarity">
    <text evidence="2">Belongs to the class-II pyridoxal-phosphate-dependent aminotransferase family.</text>
</comment>
<dbReference type="Pfam" id="PF00155">
    <property type="entry name" value="Aminotran_1_2"/>
    <property type="match status" value="1"/>
</dbReference>
<proteinExistence type="inferred from homology"/>
<dbReference type="Gene3D" id="3.40.640.10">
    <property type="entry name" value="Type I PLP-dependent aspartate aminotransferase-like (Major domain)"/>
    <property type="match status" value="1"/>
</dbReference>
<dbReference type="SUPFAM" id="SSF53383">
    <property type="entry name" value="PLP-dependent transferases"/>
    <property type="match status" value="1"/>
</dbReference>
<evidence type="ECO:0000256" key="4">
    <source>
        <dbReference type="ARBA" id="ARBA00023315"/>
    </source>
</evidence>
<dbReference type="InterPro" id="IPR015424">
    <property type="entry name" value="PyrdxlP-dep_Trfase"/>
</dbReference>
<name>A0A7J8JDN7_ROUAE</name>
<dbReference type="PANTHER" id="PTHR13693">
    <property type="entry name" value="CLASS II AMINOTRANSFERASE/8-AMINO-7-OXONONANOATE SYNTHASE"/>
    <property type="match status" value="1"/>
</dbReference>
<dbReference type="AlphaFoldDB" id="A0A7J8JDN7"/>
<dbReference type="PANTHER" id="PTHR13693:SF102">
    <property type="entry name" value="2-AMINO-3-KETOBUTYRATE COENZYME A LIGASE, MITOCHONDRIAL"/>
    <property type="match status" value="1"/>
</dbReference>
<organism evidence="6 7">
    <name type="scientific">Rousettus aegyptiacus</name>
    <name type="common">Egyptian fruit bat</name>
    <name type="synonym">Pteropus aegyptiacus</name>
    <dbReference type="NCBI Taxonomy" id="9407"/>
    <lineage>
        <taxon>Eukaryota</taxon>
        <taxon>Metazoa</taxon>
        <taxon>Chordata</taxon>
        <taxon>Craniata</taxon>
        <taxon>Vertebrata</taxon>
        <taxon>Euteleostomi</taxon>
        <taxon>Mammalia</taxon>
        <taxon>Eutheria</taxon>
        <taxon>Laurasiatheria</taxon>
        <taxon>Chiroptera</taxon>
        <taxon>Yinpterochiroptera</taxon>
        <taxon>Pteropodoidea</taxon>
        <taxon>Pteropodidae</taxon>
        <taxon>Rousettinae</taxon>
        <taxon>Rousettus</taxon>
    </lineage>
</organism>
<evidence type="ECO:0000313" key="7">
    <source>
        <dbReference type="Proteomes" id="UP000593571"/>
    </source>
</evidence>
<gene>
    <name evidence="6" type="ORF">HJG63_005506</name>
</gene>
<dbReference type="GO" id="GO:0005739">
    <property type="term" value="C:mitochondrion"/>
    <property type="evidence" value="ECO:0007669"/>
    <property type="project" value="TreeGrafter"/>
</dbReference>
<dbReference type="InterPro" id="IPR004839">
    <property type="entry name" value="Aminotransferase_I/II_large"/>
</dbReference>
<evidence type="ECO:0000256" key="1">
    <source>
        <dbReference type="ARBA" id="ARBA00001933"/>
    </source>
</evidence>
<evidence type="ECO:0000256" key="3">
    <source>
        <dbReference type="ARBA" id="ARBA00022679"/>
    </source>
</evidence>
<comment type="caution">
    <text evidence="6">The sequence shown here is derived from an EMBL/GenBank/DDBJ whole genome shotgun (WGS) entry which is preliminary data.</text>
</comment>
<dbReference type="GO" id="GO:0016746">
    <property type="term" value="F:acyltransferase activity"/>
    <property type="evidence" value="ECO:0007669"/>
    <property type="project" value="UniProtKB-KW"/>
</dbReference>
<dbReference type="InterPro" id="IPR050087">
    <property type="entry name" value="AON_synthase_class-II"/>
</dbReference>
<keyword evidence="3 6" id="KW-0808">Transferase</keyword>
<evidence type="ECO:0000259" key="5">
    <source>
        <dbReference type="Pfam" id="PF00155"/>
    </source>
</evidence>
<dbReference type="GO" id="GO:0030170">
    <property type="term" value="F:pyridoxal phosphate binding"/>
    <property type="evidence" value="ECO:0007669"/>
    <property type="project" value="InterPro"/>
</dbReference>